<dbReference type="Pfam" id="PF00581">
    <property type="entry name" value="Rhodanese"/>
    <property type="match status" value="1"/>
</dbReference>
<evidence type="ECO:0000256" key="2">
    <source>
        <dbReference type="ARBA" id="ARBA00013064"/>
    </source>
</evidence>
<keyword evidence="7" id="KW-0131">Cell cycle</keyword>
<feature type="region of interest" description="Disordered" evidence="10">
    <location>
        <begin position="683"/>
        <end position="736"/>
    </location>
</feature>
<dbReference type="GO" id="GO:0005634">
    <property type="term" value="C:nucleus"/>
    <property type="evidence" value="ECO:0007669"/>
    <property type="project" value="TreeGrafter"/>
</dbReference>
<evidence type="ECO:0000313" key="12">
    <source>
        <dbReference type="EMBL" id="RSH94663.1"/>
    </source>
</evidence>
<dbReference type="InterPro" id="IPR036873">
    <property type="entry name" value="Rhodanese-like_dom_sf"/>
</dbReference>
<dbReference type="GO" id="GO:0110032">
    <property type="term" value="P:positive regulation of G2/MI transition of meiotic cell cycle"/>
    <property type="evidence" value="ECO:0007669"/>
    <property type="project" value="TreeGrafter"/>
</dbReference>
<dbReference type="GO" id="GO:0004725">
    <property type="term" value="F:protein tyrosine phosphatase activity"/>
    <property type="evidence" value="ECO:0007669"/>
    <property type="project" value="UniProtKB-EC"/>
</dbReference>
<dbReference type="InterPro" id="IPR001763">
    <property type="entry name" value="Rhodanese-like_dom"/>
</dbReference>
<comment type="caution">
    <text evidence="12">The sequence shown here is derived from an EMBL/GenBank/DDBJ whole genome shotgun (WGS) entry which is preliminary data.</text>
</comment>
<feature type="compositionally biased region" description="Polar residues" evidence="10">
    <location>
        <begin position="17"/>
        <end position="28"/>
    </location>
</feature>
<feature type="region of interest" description="Disordered" evidence="10">
    <location>
        <begin position="1"/>
        <end position="67"/>
    </location>
</feature>
<organism evidence="12 13">
    <name type="scientific">Saitozyma podzolica</name>
    <dbReference type="NCBI Taxonomy" id="1890683"/>
    <lineage>
        <taxon>Eukaryota</taxon>
        <taxon>Fungi</taxon>
        <taxon>Dikarya</taxon>
        <taxon>Basidiomycota</taxon>
        <taxon>Agaricomycotina</taxon>
        <taxon>Tremellomycetes</taxon>
        <taxon>Tremellales</taxon>
        <taxon>Trimorphomycetaceae</taxon>
        <taxon>Saitozyma</taxon>
    </lineage>
</organism>
<dbReference type="EMBL" id="RSCD01000002">
    <property type="protein sequence ID" value="RSH94663.1"/>
    <property type="molecule type" value="Genomic_DNA"/>
</dbReference>
<evidence type="ECO:0000256" key="10">
    <source>
        <dbReference type="SAM" id="MobiDB-lite"/>
    </source>
</evidence>
<sequence>MSFSFSSSPLMESFPSTRFSSPVPSPTRTETDLPIEVDQSFNSSMSISESPALSPTPFHSKPLPTSPTESAAIVVDTFLSPTPAFGSRPRRPDPVPIQSHGDELKGLGFPDLGAKRTFGRELSLNTSSTVRASGLQTLKAGKGMMLPPAVPDKAPKRGGIPMQWTSSNEELGDKLFQPSLLRHQQTEPSSSSPRSQRSGASSTLGMDIDSPAIRARKSPIGQSPSFSGAASFSGSPGLGSFFCESPIAPALPPAKRRSLVSGSPASPSGSPSAKRSSLGMSRNLEKTASSSAMLFGAGRASTLAARRGQPYKRPSILPVPLADGASGSGSTNSAYPILYGAKPTLGGVPSGNPSGMFPRAATAPMRRAFSVCDQTAMPEMSEDESEYEASPSVAATAHAEYARRTGSRFVPRVDGSPGFKPCRQSMPIAGDGVGGSPCGKGKKASPFGRGGMPGFGDNEMDGKILPCHKVKEDGLVRITSSTLDDLIGGKYADKVRRYHIIDCRFDYEYAGGHIAGATNVKSMDALDNLLLTEDSGLHSGDHSLPTPSRSGDPSEGEQVVLIFHCEFSAKRAPTFAKHLRSRDRTLNGALYPRIFYPELYILEGGYCGFYQSQPDRCEPRGYTPMDDPRHFERRNSDLHDFRKFSRTRSFTYGEIQAPSASSRSTLPPCPPLAFAAASAAVGRRQGPTIAEEDHEHDSSPLGATDGGVAGDSDRIDASPCPRVVSMGHPPIFGSSKPRAFGRVGFARVASYAGTGQRP</sequence>
<dbReference type="STRING" id="1890683.A0A427YU46"/>
<feature type="region of interest" description="Disordered" evidence="10">
    <location>
        <begin position="140"/>
        <end position="166"/>
    </location>
</feature>
<dbReference type="OrthoDB" id="26523at2759"/>
<dbReference type="SMART" id="SM00450">
    <property type="entry name" value="RHOD"/>
    <property type="match status" value="1"/>
</dbReference>
<feature type="compositionally biased region" description="Low complexity" evidence="10">
    <location>
        <begin position="259"/>
        <end position="279"/>
    </location>
</feature>
<proteinExistence type="inferred from homology"/>
<keyword evidence="6" id="KW-0904">Protein phosphatase</keyword>
<evidence type="ECO:0000259" key="11">
    <source>
        <dbReference type="PROSITE" id="PS50206"/>
    </source>
</evidence>
<name>A0A427YU46_9TREE</name>
<dbReference type="SUPFAM" id="SSF52821">
    <property type="entry name" value="Rhodanese/Cell cycle control phosphatase"/>
    <property type="match status" value="1"/>
</dbReference>
<dbReference type="Proteomes" id="UP000279259">
    <property type="component" value="Unassembled WGS sequence"/>
</dbReference>
<feature type="domain" description="Rhodanese" evidence="11">
    <location>
        <begin position="494"/>
        <end position="618"/>
    </location>
</feature>
<evidence type="ECO:0000256" key="4">
    <source>
        <dbReference type="ARBA" id="ARBA00022776"/>
    </source>
</evidence>
<protein>
    <recommendedName>
        <fullName evidence="9">M-phase inducer phosphatase</fullName>
        <ecNumber evidence="2">3.1.3.48</ecNumber>
    </recommendedName>
</protein>
<keyword evidence="3 12" id="KW-0132">Cell division</keyword>
<dbReference type="GO" id="GO:0051301">
    <property type="term" value="P:cell division"/>
    <property type="evidence" value="ECO:0007669"/>
    <property type="project" value="UniProtKB-KW"/>
</dbReference>
<dbReference type="Gene3D" id="3.40.250.10">
    <property type="entry name" value="Rhodanese-like domain"/>
    <property type="match status" value="1"/>
</dbReference>
<evidence type="ECO:0000256" key="5">
    <source>
        <dbReference type="ARBA" id="ARBA00022801"/>
    </source>
</evidence>
<dbReference type="GO" id="GO:0005737">
    <property type="term" value="C:cytoplasm"/>
    <property type="evidence" value="ECO:0007669"/>
    <property type="project" value="TreeGrafter"/>
</dbReference>
<evidence type="ECO:0000256" key="9">
    <source>
        <dbReference type="ARBA" id="ARBA00067190"/>
    </source>
</evidence>
<reference evidence="12 13" key="1">
    <citation type="submission" date="2018-11" db="EMBL/GenBank/DDBJ databases">
        <title>Genome sequence of Saitozyma podzolica DSM 27192.</title>
        <authorList>
            <person name="Aliyu H."/>
            <person name="Gorte O."/>
            <person name="Ochsenreither K."/>
        </authorList>
    </citation>
    <scope>NUCLEOTIDE SEQUENCE [LARGE SCALE GENOMIC DNA]</scope>
    <source>
        <strain evidence="12 13">DSM 27192</strain>
    </source>
</reference>
<evidence type="ECO:0000256" key="8">
    <source>
        <dbReference type="ARBA" id="ARBA00051722"/>
    </source>
</evidence>
<feature type="region of interest" description="Disordered" evidence="10">
    <location>
        <begin position="253"/>
        <end position="280"/>
    </location>
</feature>
<dbReference type="EC" id="3.1.3.48" evidence="2"/>
<evidence type="ECO:0000256" key="7">
    <source>
        <dbReference type="ARBA" id="ARBA00023306"/>
    </source>
</evidence>
<dbReference type="PANTHER" id="PTHR10828">
    <property type="entry name" value="M-PHASE INDUCER PHOSPHATASE DUAL SPECIFICITY PHOSPHATASE CDC25"/>
    <property type="match status" value="1"/>
</dbReference>
<comment type="similarity">
    <text evidence="1">Belongs to the MPI phosphatase family.</text>
</comment>
<evidence type="ECO:0000256" key="3">
    <source>
        <dbReference type="ARBA" id="ARBA00022618"/>
    </source>
</evidence>
<feature type="region of interest" description="Disordered" evidence="10">
    <location>
        <begin position="81"/>
        <end position="108"/>
    </location>
</feature>
<dbReference type="InterPro" id="IPR000751">
    <property type="entry name" value="MPI_Phosphatase"/>
</dbReference>
<evidence type="ECO:0000256" key="1">
    <source>
        <dbReference type="ARBA" id="ARBA00011065"/>
    </source>
</evidence>
<evidence type="ECO:0000313" key="13">
    <source>
        <dbReference type="Proteomes" id="UP000279259"/>
    </source>
</evidence>
<dbReference type="PANTHER" id="PTHR10828:SF17">
    <property type="entry name" value="PROTEIN-TYROSINE-PHOSPHATASE"/>
    <property type="match status" value="1"/>
</dbReference>
<feature type="region of interest" description="Disordered" evidence="10">
    <location>
        <begin position="182"/>
        <end position="206"/>
    </location>
</feature>
<dbReference type="FunFam" id="3.40.250.10:FF:000021">
    <property type="entry name" value="M-phase inducer phosphatase cdc-25.2"/>
    <property type="match status" value="1"/>
</dbReference>
<accession>A0A427YU46</accession>
<feature type="compositionally biased region" description="Low complexity" evidence="10">
    <location>
        <begin position="188"/>
        <end position="202"/>
    </location>
</feature>
<comment type="catalytic activity">
    <reaction evidence="8">
        <text>O-phospho-L-tyrosyl-[protein] + H2O = L-tyrosyl-[protein] + phosphate</text>
        <dbReference type="Rhea" id="RHEA:10684"/>
        <dbReference type="Rhea" id="RHEA-COMP:10136"/>
        <dbReference type="Rhea" id="RHEA-COMP:20101"/>
        <dbReference type="ChEBI" id="CHEBI:15377"/>
        <dbReference type="ChEBI" id="CHEBI:43474"/>
        <dbReference type="ChEBI" id="CHEBI:46858"/>
        <dbReference type="ChEBI" id="CHEBI:61978"/>
        <dbReference type="EC" id="3.1.3.48"/>
    </reaction>
</comment>
<dbReference type="AlphaFoldDB" id="A0A427YU46"/>
<dbReference type="PRINTS" id="PR00716">
    <property type="entry name" value="MPIPHPHTASE"/>
</dbReference>
<keyword evidence="4" id="KW-0498">Mitosis</keyword>
<evidence type="ECO:0000256" key="6">
    <source>
        <dbReference type="ARBA" id="ARBA00022912"/>
    </source>
</evidence>
<dbReference type="GO" id="GO:0010971">
    <property type="term" value="P:positive regulation of G2/M transition of mitotic cell cycle"/>
    <property type="evidence" value="ECO:0007669"/>
    <property type="project" value="TreeGrafter"/>
</dbReference>
<keyword evidence="5" id="KW-0378">Hydrolase</keyword>
<feature type="compositionally biased region" description="Polar residues" evidence="10">
    <location>
        <begin position="39"/>
        <end position="53"/>
    </location>
</feature>
<feature type="compositionally biased region" description="Low complexity" evidence="10">
    <location>
        <begin position="1"/>
        <end position="16"/>
    </location>
</feature>
<dbReference type="GO" id="GO:0000086">
    <property type="term" value="P:G2/M transition of mitotic cell cycle"/>
    <property type="evidence" value="ECO:0007669"/>
    <property type="project" value="TreeGrafter"/>
</dbReference>
<keyword evidence="13" id="KW-1185">Reference proteome</keyword>
<dbReference type="PROSITE" id="PS50206">
    <property type="entry name" value="RHODANESE_3"/>
    <property type="match status" value="1"/>
</dbReference>
<gene>
    <name evidence="12" type="primary">CDC25</name>
    <name evidence="12" type="ORF">EHS25_004468</name>
</gene>